<keyword evidence="2" id="KW-1185">Reference proteome</keyword>
<gene>
    <name evidence="1" type="ORF">PLANPX_0964</name>
</gene>
<dbReference type="KEGG" id="lpav:PLANPX_0964"/>
<evidence type="ECO:0008006" key="3">
    <source>
        <dbReference type="Google" id="ProtNLM"/>
    </source>
</evidence>
<dbReference type="Proteomes" id="UP000326837">
    <property type="component" value="Chromosome"/>
</dbReference>
<evidence type="ECO:0000313" key="1">
    <source>
        <dbReference type="EMBL" id="BBO31352.1"/>
    </source>
</evidence>
<dbReference type="EMBL" id="AP021861">
    <property type="protein sequence ID" value="BBO31352.1"/>
    <property type="molecule type" value="Genomic_DNA"/>
</dbReference>
<sequence>MLDNLSPEHSQYIAAAIASGRYQSEAEALNQAVHLLQRRDELRGMLEVAEKQIEAGLCKPAEEVFDRLEKRALELMRQQKEAS</sequence>
<proteinExistence type="predicted"/>
<protein>
    <recommendedName>
        <fullName evidence="3">ParD protein</fullName>
    </recommendedName>
</protein>
<dbReference type="RefSeq" id="WP_152097510.1">
    <property type="nucleotide sequence ID" value="NZ_AP021861.1"/>
</dbReference>
<dbReference type="InterPro" id="IPR038296">
    <property type="entry name" value="ParD_sf"/>
</dbReference>
<name>A0A5K7X6A5_9BACT</name>
<organism evidence="1 2">
    <name type="scientific">Lacipirellula parvula</name>
    <dbReference type="NCBI Taxonomy" id="2650471"/>
    <lineage>
        <taxon>Bacteria</taxon>
        <taxon>Pseudomonadati</taxon>
        <taxon>Planctomycetota</taxon>
        <taxon>Planctomycetia</taxon>
        <taxon>Pirellulales</taxon>
        <taxon>Lacipirellulaceae</taxon>
        <taxon>Lacipirellula</taxon>
    </lineage>
</organism>
<dbReference type="Gene3D" id="6.10.10.120">
    <property type="entry name" value="Antitoxin ParD1-like"/>
    <property type="match status" value="1"/>
</dbReference>
<evidence type="ECO:0000313" key="2">
    <source>
        <dbReference type="Proteomes" id="UP000326837"/>
    </source>
</evidence>
<accession>A0A5K7X6A5</accession>
<dbReference type="AlphaFoldDB" id="A0A5K7X6A5"/>
<reference evidence="2" key="1">
    <citation type="submission" date="2019-10" db="EMBL/GenBank/DDBJ databases">
        <title>Lacipirellula parvula gen. nov., sp. nov., representing a lineage of planctomycetes widespread in freshwater anoxic habitats, and description of the family Lacipirellulaceae.</title>
        <authorList>
            <person name="Dedysh S.N."/>
            <person name="Kulichevskaya I.S."/>
            <person name="Beletsky A.V."/>
            <person name="Rakitin A.L."/>
            <person name="Mardanov A.V."/>
            <person name="Ivanova A.A."/>
            <person name="Saltykova V.X."/>
            <person name="Rijpstra W.I.C."/>
            <person name="Sinninghe Damste J.S."/>
            <person name="Ravin N.V."/>
        </authorList>
    </citation>
    <scope>NUCLEOTIDE SEQUENCE [LARGE SCALE GENOMIC DNA]</scope>
    <source>
        <strain evidence="2">PX69</strain>
    </source>
</reference>